<protein>
    <submittedName>
        <fullName evidence="2">Sorangium cellulosum 'So ce 56' complete genome</fullName>
    </submittedName>
</protein>
<evidence type="ECO:0000313" key="3">
    <source>
        <dbReference type="Proteomes" id="UP000002139"/>
    </source>
</evidence>
<reference evidence="2 3" key="1">
    <citation type="journal article" date="2007" name="Nat. Biotechnol.">
        <title>Complete genome sequence of the myxobacterium Sorangium cellulosum.</title>
        <authorList>
            <person name="Schneiker S."/>
            <person name="Perlova O."/>
            <person name="Kaiser O."/>
            <person name="Gerth K."/>
            <person name="Alici A."/>
            <person name="Altmeyer M.O."/>
            <person name="Bartels D."/>
            <person name="Bekel T."/>
            <person name="Beyer S."/>
            <person name="Bode E."/>
            <person name="Bode H.B."/>
            <person name="Bolten C.J."/>
            <person name="Choudhuri J.V."/>
            <person name="Doss S."/>
            <person name="Elnakady Y.A."/>
            <person name="Frank B."/>
            <person name="Gaigalat L."/>
            <person name="Goesmann A."/>
            <person name="Groeger C."/>
            <person name="Gross F."/>
            <person name="Jelsbak L."/>
            <person name="Jelsbak L."/>
            <person name="Kalinowski J."/>
            <person name="Kegler C."/>
            <person name="Knauber T."/>
            <person name="Konietzny S."/>
            <person name="Kopp M."/>
            <person name="Krause L."/>
            <person name="Krug D."/>
            <person name="Linke B."/>
            <person name="Mahmud T."/>
            <person name="Martinez-Arias R."/>
            <person name="McHardy A.C."/>
            <person name="Merai M."/>
            <person name="Meyer F."/>
            <person name="Mormann S."/>
            <person name="Munoz-Dorado J."/>
            <person name="Perez J."/>
            <person name="Pradella S."/>
            <person name="Rachid S."/>
            <person name="Raddatz G."/>
            <person name="Rosenau F."/>
            <person name="Rueckert C."/>
            <person name="Sasse F."/>
            <person name="Scharfe M."/>
            <person name="Schuster S.C."/>
            <person name="Suen G."/>
            <person name="Treuner-Lange A."/>
            <person name="Velicer G.J."/>
            <person name="Vorholter F.-J."/>
            <person name="Weissman K.J."/>
            <person name="Welch R.D."/>
            <person name="Wenzel S.C."/>
            <person name="Whitworth D.E."/>
            <person name="Wilhelm S."/>
            <person name="Wittmann C."/>
            <person name="Bloecker H."/>
            <person name="Puehler A."/>
            <person name="Mueller R."/>
        </authorList>
    </citation>
    <scope>NUCLEOTIDE SEQUENCE [LARGE SCALE GENOMIC DNA]</scope>
    <source>
        <strain evidence="3">So ce56</strain>
    </source>
</reference>
<sequence>MFNARPDRPWLPAEPSERLLRVEITVPRPEGGQARKPVHLSLVIDRSGSMSGEKLRLALEAARQAIRTLQPGDRFSVVTFDHQVEVPIPSTDATPGARLRAEAALDTVIARGNTDLGGGWLRGCAEVGAHLPEDAIGRVLLLTDGQANHGITSPDELTSRARSQRLRRVTTSTIGLGEGFNEFLLGRLSEEGGGNFYFAARADELPGFVGREIGEVLSVVARDAALVIRAPGGVEVESLNDYPCTRDGGTCSFSLGSLPGGMVLAPMFRLRFPAGAIAETLVIDVALADRDGALSKEPWTLAWPRVAEEQARAQPADPEVLRAAAALDAARARRVALGLNDDRLWKEAASALTDAASRLRGYADGDPEIRAEADRLDAERDAYSRPMSSLSKKNHYYDATMAMKMGGRGRARPGPRVLGVPTDARLAPLLRTASQALGGVKGAPAFDVDVPFQGAPIPAGPLSQRGEDELAAYADSLDPGALKVVFVEQPLLDRWFSHWHLGYRTAVISLAGLDQLISLPAASFVAYELLLYGLHALSADYEPAKLLHTETLACLFDLCQQKADVAIKLQAGHVCAGCLEKLSTVGLDRDVVTQLWRAVQALAQSGT</sequence>
<dbReference type="HOGENOM" id="CLU_449699_0_0_7"/>
<dbReference type="SUPFAM" id="SSF53300">
    <property type="entry name" value="vWA-like"/>
    <property type="match status" value="1"/>
</dbReference>
<dbReference type="SMART" id="SM00327">
    <property type="entry name" value="VWA"/>
    <property type="match status" value="1"/>
</dbReference>
<dbReference type="AlphaFoldDB" id="A9F1H2"/>
<dbReference type="PANTHER" id="PTHR10579">
    <property type="entry name" value="CALCIUM-ACTIVATED CHLORIDE CHANNEL REGULATOR"/>
    <property type="match status" value="1"/>
</dbReference>
<dbReference type="Pfam" id="PF00092">
    <property type="entry name" value="VWA"/>
    <property type="match status" value="1"/>
</dbReference>
<dbReference type="PROSITE" id="PS50234">
    <property type="entry name" value="VWFA"/>
    <property type="match status" value="1"/>
</dbReference>
<gene>
    <name evidence="2" type="ordered locus">sce1208</name>
</gene>
<dbReference type="eggNOG" id="COG2304">
    <property type="taxonomic scope" value="Bacteria"/>
</dbReference>
<dbReference type="InterPro" id="IPR002035">
    <property type="entry name" value="VWF_A"/>
</dbReference>
<dbReference type="InterPro" id="IPR036465">
    <property type="entry name" value="vWFA_dom_sf"/>
</dbReference>
<evidence type="ECO:0000259" key="1">
    <source>
        <dbReference type="PROSITE" id="PS50234"/>
    </source>
</evidence>
<accession>A9F1H2</accession>
<dbReference type="InterPro" id="IPR051266">
    <property type="entry name" value="CLCR"/>
</dbReference>
<dbReference type="Proteomes" id="UP000002139">
    <property type="component" value="Chromosome"/>
</dbReference>
<keyword evidence="3" id="KW-1185">Reference proteome</keyword>
<feature type="domain" description="VWFA" evidence="1">
    <location>
        <begin position="39"/>
        <end position="213"/>
    </location>
</feature>
<proteinExistence type="predicted"/>
<organism evidence="2 3">
    <name type="scientific">Sorangium cellulosum (strain So ce56)</name>
    <name type="common">Polyangium cellulosum (strain So ce56)</name>
    <dbReference type="NCBI Taxonomy" id="448385"/>
    <lineage>
        <taxon>Bacteria</taxon>
        <taxon>Pseudomonadati</taxon>
        <taxon>Myxococcota</taxon>
        <taxon>Polyangia</taxon>
        <taxon>Polyangiales</taxon>
        <taxon>Polyangiaceae</taxon>
        <taxon>Sorangium</taxon>
    </lineage>
</organism>
<evidence type="ECO:0000313" key="2">
    <source>
        <dbReference type="EMBL" id="CAN91365.1"/>
    </source>
</evidence>
<dbReference type="STRING" id="448385.sce1208"/>
<dbReference type="EMBL" id="AM746676">
    <property type="protein sequence ID" value="CAN91365.1"/>
    <property type="molecule type" value="Genomic_DNA"/>
</dbReference>
<dbReference type="Gene3D" id="3.40.50.410">
    <property type="entry name" value="von Willebrand factor, type A domain"/>
    <property type="match status" value="1"/>
</dbReference>
<dbReference type="PANTHER" id="PTHR10579:SF43">
    <property type="entry name" value="ZINC FINGER (C3HC4-TYPE RING FINGER) FAMILY PROTEIN"/>
    <property type="match status" value="1"/>
</dbReference>
<dbReference type="KEGG" id="scl:sce1208"/>
<name>A9F1H2_SORC5</name>
<dbReference type="RefSeq" id="WP_012233842.1">
    <property type="nucleotide sequence ID" value="NC_010162.1"/>
</dbReference>